<dbReference type="PROSITE" id="PS51257">
    <property type="entry name" value="PROKAR_LIPOPROTEIN"/>
    <property type="match status" value="1"/>
</dbReference>
<feature type="compositionally biased region" description="Basic and acidic residues" evidence="2">
    <location>
        <begin position="34"/>
        <end position="51"/>
    </location>
</feature>
<sequence>MEVTMKRRKKLVSLLVTACMAGGCMAGCGGNTKAPEDSSVKTESTTKDAAKESNVQSAAVTEEVDPYGPVNEETTVIHVGRAESANVTYPDGEDSHNNYIVKYLQDQLNTEYIYDFSVDDASYPTKVAMAIASGDMPDVMNVTYTQLVQLVNAGAVEDMTEAFATYRSDALKKCFDSTNGMSEGLATFDGKLMAIPDIQPGMDSVPLVYIRGDWMEELGLEEPKSLDDIVNIAKTFMEKNPGGNVTDGIAVGLSSDKKLVQKNGGTWHINGLFTLFDAYPKMWIKQDDGSVVYGSITEEAKTALGEIRTLVEEGVIDPSFAVRDSEQCVEMISNGQAGIFFGAWWSNQWPVVSMLEGADDSVKWNSYVAPLNAEGKLNVPMKSPTTTYIVVKKGCSEDIKEAVVKTINYQYDLDQSQAENVRPNGMDSPFSWHYYPINVLHCDYDAKEKQIQSVMDCIDGKVAYDDLSGDGKTWYNGYTAVQKDGFRKTVEKNISTANGWGWANGAWTVQSQADKLNLQYAASYADSPSMESLWATLETQEDEFYLQVLTGNTTIDEFDKFVSQWKALGGDTITQEMSELAGAN</sequence>
<feature type="region of interest" description="Disordered" evidence="2">
    <location>
        <begin position="31"/>
        <end position="66"/>
    </location>
</feature>
<proteinExistence type="predicted"/>
<dbReference type="EMBL" id="ACIO01000236">
    <property type="protein sequence ID" value="EFC98828.1"/>
    <property type="molecule type" value="Genomic_DNA"/>
</dbReference>
<dbReference type="Proteomes" id="UP000004968">
    <property type="component" value="Unassembled WGS sequence"/>
</dbReference>
<dbReference type="AlphaFoldDB" id="D3AH85"/>
<reference evidence="4 5" key="1">
    <citation type="submission" date="2010-01" db="EMBL/GenBank/DDBJ databases">
        <authorList>
            <person name="Weinstock G."/>
            <person name="Sodergren E."/>
            <person name="Clifton S."/>
            <person name="Fulton L."/>
            <person name="Fulton B."/>
            <person name="Courtney L."/>
            <person name="Fronick C."/>
            <person name="Harrison M."/>
            <person name="Strong C."/>
            <person name="Farmer C."/>
            <person name="Delahaunty K."/>
            <person name="Markovic C."/>
            <person name="Hall O."/>
            <person name="Minx P."/>
            <person name="Tomlinson C."/>
            <person name="Mitreva M."/>
            <person name="Nelson J."/>
            <person name="Hou S."/>
            <person name="Wollam A."/>
            <person name="Pepin K.H."/>
            <person name="Johnson M."/>
            <person name="Bhonagiri V."/>
            <person name="Nash W.E."/>
            <person name="Warren W."/>
            <person name="Chinwalla A."/>
            <person name="Mardis E.R."/>
            <person name="Wilson R.K."/>
        </authorList>
    </citation>
    <scope>NUCLEOTIDE SEQUENCE [LARGE SCALE GENOMIC DNA]</scope>
    <source>
        <strain evidence="4 5">DSM 13479</strain>
    </source>
</reference>
<dbReference type="PANTHER" id="PTHR43649:SF33">
    <property type="entry name" value="POLYGALACTURONAN_RHAMNOGALACTURONAN-BINDING PROTEIN YTCQ"/>
    <property type="match status" value="1"/>
</dbReference>
<protein>
    <submittedName>
        <fullName evidence="4">ABC transporter, solute-binding protein</fullName>
    </submittedName>
</protein>
<dbReference type="SUPFAM" id="SSF53850">
    <property type="entry name" value="Periplasmic binding protein-like II"/>
    <property type="match status" value="1"/>
</dbReference>
<feature type="chain" id="PRO_5039047034" evidence="3">
    <location>
        <begin position="27"/>
        <end position="584"/>
    </location>
</feature>
<dbReference type="Gene3D" id="3.40.190.10">
    <property type="entry name" value="Periplasmic binding protein-like II"/>
    <property type="match status" value="2"/>
</dbReference>
<feature type="signal peptide" evidence="3">
    <location>
        <begin position="1"/>
        <end position="26"/>
    </location>
</feature>
<dbReference type="PANTHER" id="PTHR43649">
    <property type="entry name" value="ARABINOSE-BINDING PROTEIN-RELATED"/>
    <property type="match status" value="1"/>
</dbReference>
<keyword evidence="1 3" id="KW-0732">Signal</keyword>
<dbReference type="HOGENOM" id="CLU_021021_3_0_9"/>
<evidence type="ECO:0000313" key="5">
    <source>
        <dbReference type="Proteomes" id="UP000004968"/>
    </source>
</evidence>
<dbReference type="InterPro" id="IPR050490">
    <property type="entry name" value="Bact_solute-bd_prot1"/>
</dbReference>
<evidence type="ECO:0000256" key="2">
    <source>
        <dbReference type="SAM" id="MobiDB-lite"/>
    </source>
</evidence>
<accession>D3AH85</accession>
<comment type="caution">
    <text evidence="4">The sequence shown here is derived from an EMBL/GenBank/DDBJ whole genome shotgun (WGS) entry which is preliminary data.</text>
</comment>
<organism evidence="4 5">
    <name type="scientific">Hungatella hathewayi DSM 13479</name>
    <dbReference type="NCBI Taxonomy" id="566550"/>
    <lineage>
        <taxon>Bacteria</taxon>
        <taxon>Bacillati</taxon>
        <taxon>Bacillota</taxon>
        <taxon>Clostridia</taxon>
        <taxon>Lachnospirales</taxon>
        <taxon>Lachnospiraceae</taxon>
        <taxon>Hungatella</taxon>
    </lineage>
</organism>
<gene>
    <name evidence="4" type="ORF">CLOSTHATH_02972</name>
</gene>
<name>D3AH85_9FIRM</name>
<evidence type="ECO:0000313" key="4">
    <source>
        <dbReference type="EMBL" id="EFC98828.1"/>
    </source>
</evidence>
<evidence type="ECO:0000256" key="1">
    <source>
        <dbReference type="ARBA" id="ARBA00022729"/>
    </source>
</evidence>
<evidence type="ECO:0000256" key="3">
    <source>
        <dbReference type="SAM" id="SignalP"/>
    </source>
</evidence>